<evidence type="ECO:0000256" key="1">
    <source>
        <dbReference type="SAM" id="MobiDB-lite"/>
    </source>
</evidence>
<feature type="region of interest" description="Disordered" evidence="1">
    <location>
        <begin position="1"/>
        <end position="23"/>
    </location>
</feature>
<gene>
    <name evidence="3" type="ORF">TTHERM_000298339</name>
</gene>
<reference evidence="4" key="1">
    <citation type="journal article" date="2006" name="PLoS Biol.">
        <title>Macronuclear genome sequence of the ciliate Tetrahymena thermophila, a model eukaryote.</title>
        <authorList>
            <person name="Eisen J.A."/>
            <person name="Coyne R.S."/>
            <person name="Wu M."/>
            <person name="Wu D."/>
            <person name="Thiagarajan M."/>
            <person name="Wortman J.R."/>
            <person name="Badger J.H."/>
            <person name="Ren Q."/>
            <person name="Amedeo P."/>
            <person name="Jones K.M."/>
            <person name="Tallon L.J."/>
            <person name="Delcher A.L."/>
            <person name="Salzberg S.L."/>
            <person name="Silva J.C."/>
            <person name="Haas B.J."/>
            <person name="Majoros W.H."/>
            <person name="Farzad M."/>
            <person name="Carlton J.M."/>
            <person name="Smith R.K. Jr."/>
            <person name="Garg J."/>
            <person name="Pearlman R.E."/>
            <person name="Karrer K.M."/>
            <person name="Sun L."/>
            <person name="Manning G."/>
            <person name="Elde N.C."/>
            <person name="Turkewitz A.P."/>
            <person name="Asai D.J."/>
            <person name="Wilkes D.E."/>
            <person name="Wang Y."/>
            <person name="Cai H."/>
            <person name="Collins K."/>
            <person name="Stewart B.A."/>
            <person name="Lee S.R."/>
            <person name="Wilamowska K."/>
            <person name="Weinberg Z."/>
            <person name="Ruzzo W.L."/>
            <person name="Wloga D."/>
            <person name="Gaertig J."/>
            <person name="Frankel J."/>
            <person name="Tsao C.-C."/>
            <person name="Gorovsky M.A."/>
            <person name="Keeling P.J."/>
            <person name="Waller R.F."/>
            <person name="Patron N.J."/>
            <person name="Cherry J.M."/>
            <person name="Stover N.A."/>
            <person name="Krieger C.J."/>
            <person name="del Toro C."/>
            <person name="Ryder H.F."/>
            <person name="Williamson S.C."/>
            <person name="Barbeau R.A."/>
            <person name="Hamilton E.P."/>
            <person name="Orias E."/>
        </authorList>
    </citation>
    <scope>NUCLEOTIDE SEQUENCE [LARGE SCALE GENOMIC DNA]</scope>
    <source>
        <strain evidence="4">SB210</strain>
    </source>
</reference>
<keyword evidence="2" id="KW-0472">Membrane</keyword>
<dbReference type="STRING" id="312017.W7XDF7"/>
<feature type="compositionally biased region" description="Polar residues" evidence="1">
    <location>
        <begin position="1"/>
        <end position="20"/>
    </location>
</feature>
<dbReference type="InParanoid" id="W7XDF7"/>
<feature type="transmembrane region" description="Helical" evidence="2">
    <location>
        <begin position="242"/>
        <end position="261"/>
    </location>
</feature>
<dbReference type="KEGG" id="tet:TTHERM_000298339"/>
<feature type="transmembrane region" description="Helical" evidence="2">
    <location>
        <begin position="572"/>
        <end position="594"/>
    </location>
</feature>
<feature type="transmembrane region" description="Helical" evidence="2">
    <location>
        <begin position="542"/>
        <end position="566"/>
    </location>
</feature>
<keyword evidence="2 3" id="KW-0812">Transmembrane</keyword>
<feature type="transmembrane region" description="Helical" evidence="2">
    <location>
        <begin position="690"/>
        <end position="714"/>
    </location>
</feature>
<keyword evidence="2" id="KW-1133">Transmembrane helix</keyword>
<feature type="transmembrane region" description="Helical" evidence="2">
    <location>
        <begin position="417"/>
        <end position="439"/>
    </location>
</feature>
<protein>
    <submittedName>
        <fullName evidence="3">Transmembrane protein, putative</fullName>
    </submittedName>
</protein>
<name>W7XDF7_TETTS</name>
<accession>W7XDF7</accession>
<evidence type="ECO:0000313" key="3">
    <source>
        <dbReference type="EMBL" id="EWS71846.1"/>
    </source>
</evidence>
<evidence type="ECO:0000313" key="4">
    <source>
        <dbReference type="Proteomes" id="UP000009168"/>
    </source>
</evidence>
<sequence>MNEVLNKSSFTKSQNMNSPGKQDFEKCKQKLTKLQYIPSKTADFNDWKSKDESKELNQQFMQNEMEKIQSLSFDCEPYFKSRTEREILQNKSQNNFLKCPQVKSLPNKNSSNDKVEDQQIILRGIETKREDQPELYYDLSKKKLSDNRYSLKLFNSQSSIFKEQYFMQDKQSLIDQQYNKVKADITKYKSYFAKFRWNYFFEFTFYHILFYIICGPLSVLIIKRFGKSLPNNLIFSMISLPLFYQTIFFLFTFCSYALYYLMDCPNIYFQAEVMMEIAVVISRCLVIGIKYAMYDPVKIKVIKQHNLTLEEIYSDFYLASWANQTDKIIHDETYFCLRAYDIDPSMFFLEFMCDLDLETIQNDQQYLKDLEKWHSTKPFVSENSTITVPDQASLFGYTIMKEFVVKFKEDNLFIYKYVYYFCQGFGIYKAILPIVFRLIEGKYPSSYQWQEYVIMIGVAWNTRQIYFYCVLQLMYGFLDIKRKVFQQYQLAFMISPRKPRNIDSFKIYPTINIFKIETLKAWQLIRQVCLEYGKSYFLRVQALFSIFFIIMLILITLLGLGTFKVIKLEACFVVIILSDTAFLFLIILMLCYYCSQVNESFQKHQNILRQNKSIIGDIYRNKQKFFKEDYKSHSFIYNIGISKIQQEAKYKSQGNPITYTQELLRDYEDQIQDVKFDSINHPIKLLGIKITFGLIQSVVISLLSIILTFIVNFLNVHSKN</sequence>
<evidence type="ECO:0000256" key="2">
    <source>
        <dbReference type="SAM" id="Phobius"/>
    </source>
</evidence>
<dbReference type="AlphaFoldDB" id="W7XDF7"/>
<dbReference type="RefSeq" id="XP_012655590.1">
    <property type="nucleotide sequence ID" value="XM_012800136.1"/>
</dbReference>
<dbReference type="OrthoDB" id="312646at2759"/>
<dbReference type="eggNOG" id="KOG0255">
    <property type="taxonomic scope" value="Eukaryota"/>
</dbReference>
<dbReference type="EMBL" id="GG662449">
    <property type="protein sequence ID" value="EWS71846.1"/>
    <property type="molecule type" value="Genomic_DNA"/>
</dbReference>
<dbReference type="GeneID" id="24438269"/>
<organism evidence="3 4">
    <name type="scientific">Tetrahymena thermophila (strain SB210)</name>
    <dbReference type="NCBI Taxonomy" id="312017"/>
    <lineage>
        <taxon>Eukaryota</taxon>
        <taxon>Sar</taxon>
        <taxon>Alveolata</taxon>
        <taxon>Ciliophora</taxon>
        <taxon>Intramacronucleata</taxon>
        <taxon>Oligohymenophorea</taxon>
        <taxon>Hymenostomatida</taxon>
        <taxon>Tetrahymenina</taxon>
        <taxon>Tetrahymenidae</taxon>
        <taxon>Tetrahymena</taxon>
    </lineage>
</organism>
<proteinExistence type="predicted"/>
<keyword evidence="4" id="KW-1185">Reference proteome</keyword>
<dbReference type="Proteomes" id="UP000009168">
    <property type="component" value="Unassembled WGS sequence"/>
</dbReference>
<feature type="transmembrane region" description="Helical" evidence="2">
    <location>
        <begin position="199"/>
        <end position="222"/>
    </location>
</feature>